<dbReference type="EC" id="3.1.3.16" evidence="2"/>
<dbReference type="PROSITE" id="PS51746">
    <property type="entry name" value="PPM_2"/>
    <property type="match status" value="1"/>
</dbReference>
<dbReference type="GO" id="GO:0004722">
    <property type="term" value="F:protein serine/threonine phosphatase activity"/>
    <property type="evidence" value="ECO:0007669"/>
    <property type="project" value="UniProtKB-EC"/>
</dbReference>
<keyword evidence="3" id="KW-1185">Reference proteome</keyword>
<dbReference type="InterPro" id="IPR015655">
    <property type="entry name" value="PP2C"/>
</dbReference>
<dbReference type="SUPFAM" id="SSF81606">
    <property type="entry name" value="PP2C-like"/>
    <property type="match status" value="1"/>
</dbReference>
<feature type="domain" description="PPM-type phosphatase" evidence="1">
    <location>
        <begin position="11"/>
        <end position="243"/>
    </location>
</feature>
<dbReference type="PANTHER" id="PTHR13832">
    <property type="entry name" value="PROTEIN PHOSPHATASE 2C"/>
    <property type="match status" value="1"/>
</dbReference>
<dbReference type="SMART" id="SM00331">
    <property type="entry name" value="PP2C_SIG"/>
    <property type="match status" value="1"/>
</dbReference>
<dbReference type="PANTHER" id="PTHR13832:SF827">
    <property type="entry name" value="PROTEIN PHOSPHATASE 1L"/>
    <property type="match status" value="1"/>
</dbReference>
<dbReference type="EMBL" id="JBHUHT010000009">
    <property type="protein sequence ID" value="MFD2095642.1"/>
    <property type="molecule type" value="Genomic_DNA"/>
</dbReference>
<keyword evidence="2" id="KW-0378">Hydrolase</keyword>
<evidence type="ECO:0000313" key="2">
    <source>
        <dbReference type="EMBL" id="MFD2095642.1"/>
    </source>
</evidence>
<accession>A0ABW4XKY1</accession>
<comment type="caution">
    <text evidence="2">The sequence shown here is derived from an EMBL/GenBank/DDBJ whole genome shotgun (WGS) entry which is preliminary data.</text>
</comment>
<sequence>MNERSMFKLVSYGNSHPGKVRTHNEDAFLELPEYGVWMVADGMGGHSAGDVASQMLVDTVLEVVQQVPKGRLSIDLLSAAIQQANARIYEYGQRYQAGSTVGSTAALLFIDNGLFHCLWAGDSRFYVLRQGRLSQKSRDHSQVMDMVDEGTLALDEVESHPLSNVITRAVGVGRDLRLDQVSGIVLPEDRFLLCSDGLNKELSDEDILRCMDAESLTNASLALLHSALVKGASDNVTTILVDIAKANVESDGQKNDDTVPIFDAFG</sequence>
<dbReference type="Pfam" id="PF13672">
    <property type="entry name" value="PP2C_2"/>
    <property type="match status" value="1"/>
</dbReference>
<reference evidence="3" key="1">
    <citation type="journal article" date="2019" name="Int. J. Syst. Evol. Microbiol.">
        <title>The Global Catalogue of Microorganisms (GCM) 10K type strain sequencing project: providing services to taxonomists for standard genome sequencing and annotation.</title>
        <authorList>
            <consortium name="The Broad Institute Genomics Platform"/>
            <consortium name="The Broad Institute Genome Sequencing Center for Infectious Disease"/>
            <person name="Wu L."/>
            <person name="Ma J."/>
        </authorList>
    </citation>
    <scope>NUCLEOTIDE SEQUENCE [LARGE SCALE GENOMIC DNA]</scope>
    <source>
        <strain evidence="3">CGMCC 1.10992</strain>
    </source>
</reference>
<evidence type="ECO:0000259" key="1">
    <source>
        <dbReference type="PROSITE" id="PS51746"/>
    </source>
</evidence>
<name>A0ABW4XKY1_9GAMM</name>
<dbReference type="CDD" id="cd00143">
    <property type="entry name" value="PP2Cc"/>
    <property type="match status" value="1"/>
</dbReference>
<dbReference type="InterPro" id="IPR036457">
    <property type="entry name" value="PPM-type-like_dom_sf"/>
</dbReference>
<gene>
    <name evidence="2" type="ORF">ACFSJ3_06545</name>
</gene>
<dbReference type="InterPro" id="IPR001932">
    <property type="entry name" value="PPM-type_phosphatase-like_dom"/>
</dbReference>
<organism evidence="2 3">
    <name type="scientific">Corallincola platygyrae</name>
    <dbReference type="NCBI Taxonomy" id="1193278"/>
    <lineage>
        <taxon>Bacteria</taxon>
        <taxon>Pseudomonadati</taxon>
        <taxon>Pseudomonadota</taxon>
        <taxon>Gammaproteobacteria</taxon>
        <taxon>Alteromonadales</taxon>
        <taxon>Psychromonadaceae</taxon>
        <taxon>Corallincola</taxon>
    </lineage>
</organism>
<dbReference type="SMART" id="SM00332">
    <property type="entry name" value="PP2Cc"/>
    <property type="match status" value="1"/>
</dbReference>
<dbReference type="Proteomes" id="UP001597380">
    <property type="component" value="Unassembled WGS sequence"/>
</dbReference>
<protein>
    <submittedName>
        <fullName evidence="2">PP2C family protein-serine/threonine phosphatase</fullName>
        <ecNumber evidence="2">3.1.3.16</ecNumber>
    </submittedName>
</protein>
<dbReference type="Gene3D" id="3.60.40.10">
    <property type="entry name" value="PPM-type phosphatase domain"/>
    <property type="match status" value="1"/>
</dbReference>
<evidence type="ECO:0000313" key="3">
    <source>
        <dbReference type="Proteomes" id="UP001597380"/>
    </source>
</evidence>
<proteinExistence type="predicted"/>
<dbReference type="RefSeq" id="WP_345340287.1">
    <property type="nucleotide sequence ID" value="NZ_BAABLI010000014.1"/>
</dbReference>